<dbReference type="InterPro" id="IPR012440">
    <property type="entry name" value="DUF1641"/>
</dbReference>
<evidence type="ECO:0000313" key="2">
    <source>
        <dbReference type="Proteomes" id="UP001597343"/>
    </source>
</evidence>
<proteinExistence type="predicted"/>
<dbReference type="Pfam" id="PF07849">
    <property type="entry name" value="DUF1641"/>
    <property type="match status" value="1"/>
</dbReference>
<name>A0ABW4ZRR7_9BACL</name>
<keyword evidence="2" id="KW-1185">Reference proteome</keyword>
<dbReference type="PANTHER" id="PTHR38433:SF1">
    <property type="entry name" value="DUF1641 DOMAIN-CONTAINING PROTEIN"/>
    <property type="match status" value="1"/>
</dbReference>
<comment type="caution">
    <text evidence="1">The sequence shown here is derived from an EMBL/GenBank/DDBJ whole genome shotgun (WGS) entry which is preliminary data.</text>
</comment>
<dbReference type="PANTHER" id="PTHR38433">
    <property type="match status" value="1"/>
</dbReference>
<gene>
    <name evidence="1" type="ORF">ACFSOY_01235</name>
</gene>
<dbReference type="EMBL" id="JBHUIO010000002">
    <property type="protein sequence ID" value="MFD2168642.1"/>
    <property type="molecule type" value="Genomic_DNA"/>
</dbReference>
<protein>
    <submittedName>
        <fullName evidence="1">DUF1641 domain-containing protein</fullName>
    </submittedName>
</protein>
<dbReference type="Proteomes" id="UP001597343">
    <property type="component" value="Unassembled WGS sequence"/>
</dbReference>
<evidence type="ECO:0000313" key="1">
    <source>
        <dbReference type="EMBL" id="MFD2168642.1"/>
    </source>
</evidence>
<reference evidence="2" key="1">
    <citation type="journal article" date="2019" name="Int. J. Syst. Evol. Microbiol.">
        <title>The Global Catalogue of Microorganisms (GCM) 10K type strain sequencing project: providing services to taxonomists for standard genome sequencing and annotation.</title>
        <authorList>
            <consortium name="The Broad Institute Genomics Platform"/>
            <consortium name="The Broad Institute Genome Sequencing Center for Infectious Disease"/>
            <person name="Wu L."/>
            <person name="Ma J."/>
        </authorList>
    </citation>
    <scope>NUCLEOTIDE SEQUENCE [LARGE SCALE GENOMIC DNA]</scope>
    <source>
        <strain evidence="2">CGMCC 1.13574</strain>
    </source>
</reference>
<sequence length="162" mass="17548">MAKATTQIEKRVLSQAEQDARSLSELISAVAQHKDALIVFLDIIGELHASGALEIVQGALKNRQAIGAIGLDQLNKSGAQNLIKNSMSTLQFLGKLDPVKMETMLTSVAAGVEHAVQPADEEPKQSVGLLKLMQQLRDPEVSASLMMLMRFLRGMGEAKQQE</sequence>
<dbReference type="RefSeq" id="WP_386043536.1">
    <property type="nucleotide sequence ID" value="NZ_JBHUIO010000002.1"/>
</dbReference>
<organism evidence="1 2">
    <name type="scientific">Tumebacillus lipolyticus</name>
    <dbReference type="NCBI Taxonomy" id="1280370"/>
    <lineage>
        <taxon>Bacteria</taxon>
        <taxon>Bacillati</taxon>
        <taxon>Bacillota</taxon>
        <taxon>Bacilli</taxon>
        <taxon>Bacillales</taxon>
        <taxon>Alicyclobacillaceae</taxon>
        <taxon>Tumebacillus</taxon>
    </lineage>
</organism>
<accession>A0ABW4ZRR7</accession>